<dbReference type="Gene3D" id="2.60.40.2030">
    <property type="match status" value="2"/>
</dbReference>
<dbReference type="SUPFAM" id="SSF141072">
    <property type="entry name" value="CalX-like"/>
    <property type="match status" value="2"/>
</dbReference>
<dbReference type="STRING" id="40754.THII_1007"/>
<dbReference type="InterPro" id="IPR051171">
    <property type="entry name" value="CaCA"/>
</dbReference>
<dbReference type="Pfam" id="PF03160">
    <property type="entry name" value="Calx-beta"/>
    <property type="match status" value="2"/>
</dbReference>
<dbReference type="GO" id="GO:0007154">
    <property type="term" value="P:cell communication"/>
    <property type="evidence" value="ECO:0007669"/>
    <property type="project" value="InterPro"/>
</dbReference>
<sequence length="948" mass="102793">MTRLNTNYYSLWRRGSLWLVLLLMKTACIWAAEVTMQIDASPLPATINEELTYNIQLTATTEPVDNTVLNYILPPSFTFVSAATTQGNCQLSQFVECQLGQLTDIAVVTIKVKPTIVGNVNNHFNVQGLENNNQVVIEEQSVNVTVNAIAPVTTNEPAAKLAMTIATSPTPALLNEDLTYSIKVFPIPVSAPINNVVLTYGLPPNFNLQLAQASQGNCQLNGVVECQLGIINQAVTVTLVVKPMAVGNSNNQFNIRGADSNNQVIETTEAVEIMVNRPAPVQVSFSEAVYTADEAQSLVTITVNRTGDSDRAIAVSYTTRDGSAIAGRDYQPVQGRLQWAVGDITPKEFTIALINDLEKEADENLTILLTNPEQAVIEQGKAELIIQDHKITGEVGFNPTTYTINEASHTVAIKVVRSAGSDGNLSVNYITQDGTAMAGQDYETTAGTLSWQNGESGEKEIVVKILNDAQPEWEKAFQVILTQPTNQASIIQTQAVATITIQDDQTQYNASQILNSVAQNPSQQAIAQNLGTVCQSGRISPDLQTRCQEMIINARLNPSGVAYALQQIAPEEFAAQGRLSTEAAARQVRNIYTRLMALRSGAIETISLKDLQLNVDGQNVPLPTTDDSEYRLEGKPLASQGREQKMYSGTAHALEMNKFGVFVNGQIGLGDKNTTANETGFDFNSLGLTGGADYRLTDKMIFGAALGYSLAKADFYENSGNIKVDGLNLSLYGSFYQPKKFYIDMLYSYGMTAYDNSRSIVYTLEHDTPINQTAHSDPDGEQQILSLSGGYHLHFGKLSVTPTLRLDQIGTSISSFTESIANPQAPGAGLALAINDQTVKSVTLAFGAQLALELKQSSGVTFIPQVNLEWVTESKTGQRWIKGRLVDYTGEDSFALPTDEADGSYANLGLGLAVQFNEKISAFVNYETLLGLRDMSSSSLMGGIRMEF</sequence>
<name>A0A090AEG9_9GAMM</name>
<organism evidence="6 7">
    <name type="scientific">Thioploca ingrica</name>
    <dbReference type="NCBI Taxonomy" id="40754"/>
    <lineage>
        <taxon>Bacteria</taxon>
        <taxon>Pseudomonadati</taxon>
        <taxon>Pseudomonadota</taxon>
        <taxon>Gammaproteobacteria</taxon>
        <taxon>Thiotrichales</taxon>
        <taxon>Thiotrichaceae</taxon>
        <taxon>Thioploca</taxon>
    </lineage>
</organism>
<dbReference type="InterPro" id="IPR001434">
    <property type="entry name" value="OmcB-like_DUF11"/>
</dbReference>
<dbReference type="InterPro" id="IPR006315">
    <property type="entry name" value="OM_autotransptr_brl_dom"/>
</dbReference>
<evidence type="ECO:0000256" key="3">
    <source>
        <dbReference type="ARBA" id="ARBA00022837"/>
    </source>
</evidence>
<keyword evidence="7" id="KW-1185">Reference proteome</keyword>
<dbReference type="Proteomes" id="UP000031623">
    <property type="component" value="Chromosome"/>
</dbReference>
<keyword evidence="3" id="KW-0106">Calcium</keyword>
<evidence type="ECO:0000256" key="4">
    <source>
        <dbReference type="ARBA" id="ARBA00023065"/>
    </source>
</evidence>
<dbReference type="Gene3D" id="2.40.128.130">
    <property type="entry name" value="Autotransporter beta-domain"/>
    <property type="match status" value="1"/>
</dbReference>
<evidence type="ECO:0000313" key="7">
    <source>
        <dbReference type="Proteomes" id="UP000031623"/>
    </source>
</evidence>
<dbReference type="GO" id="GO:0019867">
    <property type="term" value="C:outer membrane"/>
    <property type="evidence" value="ECO:0007669"/>
    <property type="project" value="InterPro"/>
</dbReference>
<evidence type="ECO:0000259" key="5">
    <source>
        <dbReference type="PROSITE" id="PS51208"/>
    </source>
</evidence>
<proteinExistence type="predicted"/>
<dbReference type="KEGG" id="tig:THII_1007"/>
<dbReference type="PROSITE" id="PS51208">
    <property type="entry name" value="AUTOTRANSPORTER"/>
    <property type="match status" value="1"/>
</dbReference>
<dbReference type="InterPro" id="IPR003644">
    <property type="entry name" value="Calx_beta"/>
</dbReference>
<dbReference type="Pfam" id="PF01345">
    <property type="entry name" value="DUF11"/>
    <property type="match status" value="1"/>
</dbReference>
<keyword evidence="4" id="KW-0813">Transport</keyword>
<dbReference type="SMART" id="SM00237">
    <property type="entry name" value="Calx_beta"/>
    <property type="match status" value="2"/>
</dbReference>
<dbReference type="InterPro" id="IPR036709">
    <property type="entry name" value="Autotransporte_beta_dom_sf"/>
</dbReference>
<keyword evidence="2" id="KW-0677">Repeat</keyword>
<protein>
    <submittedName>
        <fullName evidence="6">Outer membrane autotransporter barrel domain-containing protein</fullName>
    </submittedName>
</protein>
<dbReference type="InterPro" id="IPR005546">
    <property type="entry name" value="Autotransporte_beta"/>
</dbReference>
<dbReference type="SMART" id="SM00869">
    <property type="entry name" value="Autotransporter"/>
    <property type="match status" value="1"/>
</dbReference>
<dbReference type="InterPro" id="IPR038081">
    <property type="entry name" value="CalX-like_sf"/>
</dbReference>
<reference evidence="6 7" key="1">
    <citation type="journal article" date="2014" name="ISME J.">
        <title>Ecophysiology of Thioploca ingrica as revealed by the complete genome sequence supplemented with proteomic evidence.</title>
        <authorList>
            <person name="Kojima H."/>
            <person name="Ogura Y."/>
            <person name="Yamamoto N."/>
            <person name="Togashi T."/>
            <person name="Mori H."/>
            <person name="Watanabe T."/>
            <person name="Nemoto F."/>
            <person name="Kurokawa K."/>
            <person name="Hayashi T."/>
            <person name="Fukui M."/>
        </authorList>
    </citation>
    <scope>NUCLEOTIDE SEQUENCE [LARGE SCALE GENOMIC DNA]</scope>
</reference>
<keyword evidence="4" id="KW-0406">Ion transport</keyword>
<accession>A0A090AEG9</accession>
<evidence type="ECO:0000256" key="2">
    <source>
        <dbReference type="ARBA" id="ARBA00022737"/>
    </source>
</evidence>
<dbReference type="NCBIfam" id="TIGR01414">
    <property type="entry name" value="autotrans_barl"/>
    <property type="match status" value="1"/>
</dbReference>
<dbReference type="GO" id="GO:0098703">
    <property type="term" value="P:calcium ion import across plasma membrane"/>
    <property type="evidence" value="ECO:0007669"/>
    <property type="project" value="TreeGrafter"/>
</dbReference>
<gene>
    <name evidence="6" type="ORF">THII_1007</name>
</gene>
<dbReference type="GO" id="GO:0005432">
    <property type="term" value="F:calcium:sodium antiporter activity"/>
    <property type="evidence" value="ECO:0007669"/>
    <property type="project" value="TreeGrafter"/>
</dbReference>
<dbReference type="PANTHER" id="PTHR11878">
    <property type="entry name" value="SODIUM/CALCIUM EXCHANGER"/>
    <property type="match status" value="1"/>
</dbReference>
<keyword evidence="1" id="KW-0732">Signal</keyword>
<evidence type="ECO:0000313" key="6">
    <source>
        <dbReference type="EMBL" id="BAP55304.1"/>
    </source>
</evidence>
<dbReference type="SUPFAM" id="SSF103515">
    <property type="entry name" value="Autotransporter"/>
    <property type="match status" value="1"/>
</dbReference>
<dbReference type="AlphaFoldDB" id="A0A090AEG9"/>
<feature type="domain" description="Autotransporter" evidence="5">
    <location>
        <begin position="654"/>
        <end position="948"/>
    </location>
</feature>
<evidence type="ECO:0000256" key="1">
    <source>
        <dbReference type="ARBA" id="ARBA00022729"/>
    </source>
</evidence>
<dbReference type="HOGENOM" id="CLU_310342_0_0_6"/>
<dbReference type="Pfam" id="PF03797">
    <property type="entry name" value="Autotransporter"/>
    <property type="match status" value="1"/>
</dbReference>
<dbReference type="PANTHER" id="PTHR11878:SF65">
    <property type="entry name" value="NA_CA-EXCHANGE PROTEIN, ISOFORM G"/>
    <property type="match status" value="1"/>
</dbReference>
<dbReference type="EMBL" id="AP014633">
    <property type="protein sequence ID" value="BAP55304.1"/>
    <property type="molecule type" value="Genomic_DNA"/>
</dbReference>